<dbReference type="Gene3D" id="2.60.40.10">
    <property type="entry name" value="Immunoglobulins"/>
    <property type="match status" value="2"/>
</dbReference>
<keyword evidence="2" id="KW-1185">Reference proteome</keyword>
<dbReference type="KEGG" id="sti:Sthe_3178"/>
<evidence type="ECO:0000313" key="1">
    <source>
        <dbReference type="EMBL" id="ACZ40578.1"/>
    </source>
</evidence>
<evidence type="ECO:0000313" key="2">
    <source>
        <dbReference type="Proteomes" id="UP000002027"/>
    </source>
</evidence>
<gene>
    <name evidence="1" type="ordered locus">Sthe_3178</name>
</gene>
<name>D1C9T5_SPHTD</name>
<evidence type="ECO:0008006" key="3">
    <source>
        <dbReference type="Google" id="ProtNLM"/>
    </source>
</evidence>
<dbReference type="EMBL" id="CP001824">
    <property type="protein sequence ID" value="ACZ40578.1"/>
    <property type="molecule type" value="Genomic_DNA"/>
</dbReference>
<proteinExistence type="predicted"/>
<protein>
    <recommendedName>
        <fullName evidence="3">Big-1 domain-containing protein</fullName>
    </recommendedName>
</protein>
<dbReference type="Proteomes" id="UP000002027">
    <property type="component" value="Chromosome 2"/>
</dbReference>
<organism evidence="1 2">
    <name type="scientific">Sphaerobacter thermophilus (strain ATCC 49802 / DSM 20745 / KCCM 41009 / NCIMB 13125 / S 6022)</name>
    <dbReference type="NCBI Taxonomy" id="479434"/>
    <lineage>
        <taxon>Bacteria</taxon>
        <taxon>Pseudomonadati</taxon>
        <taxon>Thermomicrobiota</taxon>
        <taxon>Thermomicrobia</taxon>
        <taxon>Sphaerobacterales</taxon>
        <taxon>Sphaerobacterineae</taxon>
        <taxon>Sphaerobacteraceae</taxon>
        <taxon>Sphaerobacter</taxon>
    </lineage>
</organism>
<dbReference type="InterPro" id="IPR013783">
    <property type="entry name" value="Ig-like_fold"/>
</dbReference>
<accession>D1C9T5</accession>
<reference evidence="1 2" key="2">
    <citation type="journal article" date="2010" name="Stand. Genomic Sci.">
        <title>Complete genome sequence of Desulfohalobium retbaense type strain (HR(100)).</title>
        <authorList>
            <person name="Spring S."/>
            <person name="Nolan M."/>
            <person name="Lapidus A."/>
            <person name="Glavina Del Rio T."/>
            <person name="Copeland A."/>
            <person name="Tice H."/>
            <person name="Cheng J.F."/>
            <person name="Lucas S."/>
            <person name="Land M."/>
            <person name="Chen F."/>
            <person name="Bruce D."/>
            <person name="Goodwin L."/>
            <person name="Pitluck S."/>
            <person name="Ivanova N."/>
            <person name="Mavromatis K."/>
            <person name="Mikhailova N."/>
            <person name="Pati A."/>
            <person name="Chen A."/>
            <person name="Palaniappan K."/>
            <person name="Hauser L."/>
            <person name="Chang Y.J."/>
            <person name="Jeffries C.D."/>
            <person name="Munk C."/>
            <person name="Kiss H."/>
            <person name="Chain P."/>
            <person name="Han C."/>
            <person name="Brettin T."/>
            <person name="Detter J.C."/>
            <person name="Schuler E."/>
            <person name="Goker M."/>
            <person name="Rohde M."/>
            <person name="Bristow J."/>
            <person name="Eisen J.A."/>
            <person name="Markowitz V."/>
            <person name="Hugenholtz P."/>
            <person name="Kyrpides N.C."/>
            <person name="Klenk H.P."/>
        </authorList>
    </citation>
    <scope>NUCLEOTIDE SEQUENCE [LARGE SCALE GENOMIC DNA]</scope>
    <source>
        <strain evidence="2">ATCC 49802 / DSM 20745 / S 6022</strain>
    </source>
</reference>
<reference evidence="2" key="1">
    <citation type="submission" date="2009-11" db="EMBL/GenBank/DDBJ databases">
        <title>The complete chromosome 2 of Sphaerobacter thermophilus DSM 20745.</title>
        <authorList>
            <person name="Lucas S."/>
            <person name="Copeland A."/>
            <person name="Lapidus A."/>
            <person name="Glavina del Rio T."/>
            <person name="Dalin E."/>
            <person name="Tice H."/>
            <person name="Bruce D."/>
            <person name="Goodwin L."/>
            <person name="Pitluck S."/>
            <person name="Kyrpides N."/>
            <person name="Mavromatis K."/>
            <person name="Ivanova N."/>
            <person name="Mikhailova N."/>
            <person name="LaButti K.M."/>
            <person name="Clum A."/>
            <person name="Sun H.I."/>
            <person name="Brettin T."/>
            <person name="Detter J.C."/>
            <person name="Han C."/>
            <person name="Larimer F."/>
            <person name="Land M."/>
            <person name="Hauser L."/>
            <person name="Markowitz V."/>
            <person name="Cheng J.F."/>
            <person name="Hugenholtz P."/>
            <person name="Woyke T."/>
            <person name="Wu D."/>
            <person name="Steenblock K."/>
            <person name="Schneider S."/>
            <person name="Pukall R."/>
            <person name="Goeker M."/>
            <person name="Klenk H.P."/>
            <person name="Eisen J.A."/>
        </authorList>
    </citation>
    <scope>NUCLEOTIDE SEQUENCE [LARGE SCALE GENOMIC DNA]</scope>
    <source>
        <strain evidence="2">ATCC 49802 / DSM 20745 / S 6022</strain>
    </source>
</reference>
<dbReference type="HOGENOM" id="CLU_534100_0_0_0"/>
<dbReference type="InParanoid" id="D1C9T5"/>
<sequence>MAVTASVQFVDAAGVPVAPTTGADDREAPLNLNLPAGAGATVYTLGLGEMPAGFRGAAVVGVLGGGTLVGVSNNVNYEVAGDGSAVYNLVRTDFTRFQAGLSVDATSATPTARGTYTLHVTALNAFGPIAGFPLECKVSAGPNAGAPAIRTTTDQNGRASCAITDTAASGSNHEDTVTVWADFNGNGVRDLTETTTVTLIWQPSGPTILTATPSTTTPTARQSVTLTITAVDGYGGPANGVAVTCAVTSGPNSGQSTGATIGADGQTTCAITDAKAAANNDTDTITVTADVDGDGTGETTTVTVTWQPSGVARLTVSPTSSSLAYTFWFNMTVTAIDAYGGPVSGVPVKCQITAGPNTGQSVNATTGANGSTTCSVKNYDNATYDNYVDTVTVTGDVDGDGTDETATATVTWLPGQSSINLSGQPSKYSNSVSVAFIVRDGYYQLIPDLPVTCEVIQGTNAGKTVTTTTSMNGLAYCSFSSMIPSGTDVIVAKATIRGQERQSSWIYVYW</sequence>
<dbReference type="AlphaFoldDB" id="D1C9T5"/>